<protein>
    <submittedName>
        <fullName evidence="1">Uncharacterized protein</fullName>
    </submittedName>
</protein>
<reference evidence="1" key="2">
    <citation type="journal article" date="2015" name="Fish Shellfish Immunol.">
        <title>Early steps in the European eel (Anguilla anguilla)-Vibrio vulnificus interaction in the gills: Role of the RtxA13 toxin.</title>
        <authorList>
            <person name="Callol A."/>
            <person name="Pajuelo D."/>
            <person name="Ebbesson L."/>
            <person name="Teles M."/>
            <person name="MacKenzie S."/>
            <person name="Amaro C."/>
        </authorList>
    </citation>
    <scope>NUCLEOTIDE SEQUENCE</scope>
</reference>
<evidence type="ECO:0000313" key="1">
    <source>
        <dbReference type="EMBL" id="JAH12480.1"/>
    </source>
</evidence>
<accession>A0A0E9Q812</accession>
<proteinExistence type="predicted"/>
<dbReference type="EMBL" id="GBXM01096097">
    <property type="protein sequence ID" value="JAH12480.1"/>
    <property type="molecule type" value="Transcribed_RNA"/>
</dbReference>
<organism evidence="1">
    <name type="scientific">Anguilla anguilla</name>
    <name type="common">European freshwater eel</name>
    <name type="synonym">Muraena anguilla</name>
    <dbReference type="NCBI Taxonomy" id="7936"/>
    <lineage>
        <taxon>Eukaryota</taxon>
        <taxon>Metazoa</taxon>
        <taxon>Chordata</taxon>
        <taxon>Craniata</taxon>
        <taxon>Vertebrata</taxon>
        <taxon>Euteleostomi</taxon>
        <taxon>Actinopterygii</taxon>
        <taxon>Neopterygii</taxon>
        <taxon>Teleostei</taxon>
        <taxon>Anguilliformes</taxon>
        <taxon>Anguillidae</taxon>
        <taxon>Anguilla</taxon>
    </lineage>
</organism>
<name>A0A0E9Q812_ANGAN</name>
<dbReference type="AlphaFoldDB" id="A0A0E9Q812"/>
<reference evidence="1" key="1">
    <citation type="submission" date="2014-11" db="EMBL/GenBank/DDBJ databases">
        <authorList>
            <person name="Amaro Gonzalez C."/>
        </authorList>
    </citation>
    <scope>NUCLEOTIDE SEQUENCE</scope>
</reference>
<sequence length="53" mass="5932">MRNAGEYCSADGRSQVCYSFNCISAIFKYKVKYMLVSLSLVQKCSRLLLAKSG</sequence>